<dbReference type="Proteomes" id="UP001207468">
    <property type="component" value="Unassembled WGS sequence"/>
</dbReference>
<sequence length="925" mass="104436">MLCIWSSKASVTTLPITFTQNAARIPLALKNCPSGIWRFGSKPYLDPTSMHHTSRPAPRMMGPPALSRPCSHPPAVVSHSASSITPAPFVLDHLTSAQLSRASAAAVRISVARGDIWDGFHLWHSLRWSMHHYHNDPNSQLPSFVSPTTAFVAIDFGRQVPTRLAGHCLLHGLLRAGKTKAAAMLTEQMMAFGDELNPLSFKILLRQLRPSASPHSPRAIYDGLRGLTPRRKMPRGPRILELQSVIPTDPFTRIAVRLLNKARKHRWQRTTGMYENVLRACLMQGEIIVASLLLALLLKDYQLRQACSRVAAEAERVGLQDTMTYVHSKIQGVPSRGYKRLPYHSSYLLFQSVAQSLERHCAHVDDPLFPEASQALAIVASALDARRIPYTSLATLIKVLYSYPQCQHTVWVTLPSGERQTRDAYRYFHGILLNLLCSFPDRRSLDPNVGQPPALNLESYNALLNYAVRYRHSLTLADRVLYHMTELRKPALAPSIATYNILLRGSTLMRRNDIAESILRTMQWRLLGHQHNFPPFTLQGRNSQIKSSQIDLPSERHRYRFRRLLEETRKHALSIPKPQGLPEPDNILLTSYMAHLVATGHPNTVAALITRIIPEFELPEKPTTSEALIARWQTGVVRGVALGPHFFAVALNALRKAGLRRLAEHVWTLARAAETRSLESGSTTPWCLSVHAYTAMLQLYADETRGWDLDHPAACVDRPTYPRRLRNPRRAESGLRKGMQIFRALSLAGDKVHEAAVRAREEGRVWKQVPVPPKADARFYNAALSLVYRRPGMHPWGSRESGSRRWWYHVLGKANQHFLLTGQKPHGWTPELEEIAKSIRSSGYALPIGFELRFVGREGQVISQHKKRSDIGARPYSFGRKVRTRFAPHRIPTVKRKGLPLCGRWRRSRWSDTESVDYPVGQIVG</sequence>
<gene>
    <name evidence="1" type="ORF">F5148DRAFT_376776</name>
</gene>
<evidence type="ECO:0000313" key="1">
    <source>
        <dbReference type="EMBL" id="KAI9511290.1"/>
    </source>
</evidence>
<accession>A0ACC0UIY4</accession>
<evidence type="ECO:0000313" key="2">
    <source>
        <dbReference type="Proteomes" id="UP001207468"/>
    </source>
</evidence>
<reference evidence="1" key="1">
    <citation type="submission" date="2021-03" db="EMBL/GenBank/DDBJ databases">
        <title>Evolutionary priming and transition to the ectomycorrhizal habit in an iconic lineage of mushroom-forming fungi: is preadaptation a requirement?</title>
        <authorList>
            <consortium name="DOE Joint Genome Institute"/>
            <person name="Looney B.P."/>
            <person name="Miyauchi S."/>
            <person name="Morin E."/>
            <person name="Drula E."/>
            <person name="Courty P.E."/>
            <person name="Chicoki N."/>
            <person name="Fauchery L."/>
            <person name="Kohler A."/>
            <person name="Kuo A."/>
            <person name="LaButti K."/>
            <person name="Pangilinan J."/>
            <person name="Lipzen A."/>
            <person name="Riley R."/>
            <person name="Andreopoulos W."/>
            <person name="He G."/>
            <person name="Johnson J."/>
            <person name="Barry K.W."/>
            <person name="Grigoriev I.V."/>
            <person name="Nagy L."/>
            <person name="Hibbett D."/>
            <person name="Henrissat B."/>
            <person name="Matheny P.B."/>
            <person name="Labbe J."/>
            <person name="Martin A.F."/>
        </authorList>
    </citation>
    <scope>NUCLEOTIDE SEQUENCE</scope>
    <source>
        <strain evidence="1">BPL698</strain>
    </source>
</reference>
<name>A0ACC0UIY4_9AGAM</name>
<dbReference type="EMBL" id="JAGFNK010000024">
    <property type="protein sequence ID" value="KAI9511290.1"/>
    <property type="molecule type" value="Genomic_DNA"/>
</dbReference>
<protein>
    <submittedName>
        <fullName evidence="1">Uncharacterized protein</fullName>
    </submittedName>
</protein>
<proteinExistence type="predicted"/>
<comment type="caution">
    <text evidence="1">The sequence shown here is derived from an EMBL/GenBank/DDBJ whole genome shotgun (WGS) entry which is preliminary data.</text>
</comment>
<organism evidence="1 2">
    <name type="scientific">Russula earlei</name>
    <dbReference type="NCBI Taxonomy" id="71964"/>
    <lineage>
        <taxon>Eukaryota</taxon>
        <taxon>Fungi</taxon>
        <taxon>Dikarya</taxon>
        <taxon>Basidiomycota</taxon>
        <taxon>Agaricomycotina</taxon>
        <taxon>Agaricomycetes</taxon>
        <taxon>Russulales</taxon>
        <taxon>Russulaceae</taxon>
        <taxon>Russula</taxon>
    </lineage>
</organism>
<keyword evidence="2" id="KW-1185">Reference proteome</keyword>